<evidence type="ECO:0000313" key="1">
    <source>
        <dbReference type="EMBL" id="EUB63612.1"/>
    </source>
</evidence>
<gene>
    <name evidence="1" type="ORF">EGR_01694</name>
</gene>
<organism evidence="1 2">
    <name type="scientific">Echinococcus granulosus</name>
    <name type="common">Hydatid tapeworm</name>
    <dbReference type="NCBI Taxonomy" id="6210"/>
    <lineage>
        <taxon>Eukaryota</taxon>
        <taxon>Metazoa</taxon>
        <taxon>Spiralia</taxon>
        <taxon>Lophotrochozoa</taxon>
        <taxon>Platyhelminthes</taxon>
        <taxon>Cestoda</taxon>
        <taxon>Eucestoda</taxon>
        <taxon>Cyclophyllidea</taxon>
        <taxon>Taeniidae</taxon>
        <taxon>Echinococcus</taxon>
        <taxon>Echinococcus granulosus group</taxon>
    </lineage>
</organism>
<proteinExistence type="predicted"/>
<accession>W6UYB4</accession>
<sequence>MMINRQNNNAGSKDMRLCSSTFWNIHLDVMRNAAFPNIRGRRAGLAEINVKSANFLNLIRLLNAHKIIFEFFTCWLAFCIHTRLRFRAIITRMSPRNIDLVLLFRLSQNQSINFKVQDVIKFSGRIEWWQVGFQRGQKGTQSYKYSSIHNKSNKFQKYIGSNKKSGDINEYWKRRHRPLHHGFQLILLAKFDNLLKKEDISNDQVNEGIGVDEQNLVTWKTGEVRNDSKVSWAALPEPLLGLILWCSINILLRTSFNQEKGLLNDSTIKNGFKYFFEDKVHLTYVLEI</sequence>
<protein>
    <submittedName>
        <fullName evidence="1">Uncharacterized protein</fullName>
    </submittedName>
</protein>
<comment type="caution">
    <text evidence="1">The sequence shown here is derived from an EMBL/GenBank/DDBJ whole genome shotgun (WGS) entry which is preliminary data.</text>
</comment>
<dbReference type="RefSeq" id="XP_024354808.1">
    <property type="nucleotide sequence ID" value="XM_024490943.1"/>
</dbReference>
<name>W6UYB4_ECHGR</name>
<evidence type="ECO:0000313" key="2">
    <source>
        <dbReference type="Proteomes" id="UP000019149"/>
    </source>
</evidence>
<dbReference type="Proteomes" id="UP000019149">
    <property type="component" value="Unassembled WGS sequence"/>
</dbReference>
<reference evidence="1 2" key="1">
    <citation type="journal article" date="2013" name="Nat. Genet.">
        <title>The genome of the hydatid tapeworm Echinococcus granulosus.</title>
        <authorList>
            <person name="Zheng H."/>
            <person name="Zhang W."/>
            <person name="Zhang L."/>
            <person name="Zhang Z."/>
            <person name="Li J."/>
            <person name="Lu G."/>
            <person name="Zhu Y."/>
            <person name="Wang Y."/>
            <person name="Huang Y."/>
            <person name="Liu J."/>
            <person name="Kang H."/>
            <person name="Chen J."/>
            <person name="Wang L."/>
            <person name="Chen A."/>
            <person name="Yu S."/>
            <person name="Gao Z."/>
            <person name="Jin L."/>
            <person name="Gu W."/>
            <person name="Wang Z."/>
            <person name="Zhao L."/>
            <person name="Shi B."/>
            <person name="Wen H."/>
            <person name="Lin R."/>
            <person name="Jones M.K."/>
            <person name="Brejova B."/>
            <person name="Vinar T."/>
            <person name="Zhao G."/>
            <person name="McManus D.P."/>
            <person name="Chen Z."/>
            <person name="Zhou Y."/>
            <person name="Wang S."/>
        </authorList>
    </citation>
    <scope>NUCLEOTIDE SEQUENCE [LARGE SCALE GENOMIC DNA]</scope>
</reference>
<dbReference type="KEGG" id="egl:EGR_01694"/>
<dbReference type="CTD" id="36337409"/>
<dbReference type="AlphaFoldDB" id="W6UYB4"/>
<keyword evidence="2" id="KW-1185">Reference proteome</keyword>
<dbReference type="GeneID" id="36337409"/>
<dbReference type="EMBL" id="APAU02000006">
    <property type="protein sequence ID" value="EUB63612.1"/>
    <property type="molecule type" value="Genomic_DNA"/>
</dbReference>